<dbReference type="AlphaFoldDB" id="A0ABC8RRW8"/>
<gene>
    <name evidence="1" type="ORF">ILEXP_LOCUS15691</name>
</gene>
<organism evidence="1 2">
    <name type="scientific">Ilex paraguariensis</name>
    <name type="common">yerba mate</name>
    <dbReference type="NCBI Taxonomy" id="185542"/>
    <lineage>
        <taxon>Eukaryota</taxon>
        <taxon>Viridiplantae</taxon>
        <taxon>Streptophyta</taxon>
        <taxon>Embryophyta</taxon>
        <taxon>Tracheophyta</taxon>
        <taxon>Spermatophyta</taxon>
        <taxon>Magnoliopsida</taxon>
        <taxon>eudicotyledons</taxon>
        <taxon>Gunneridae</taxon>
        <taxon>Pentapetalae</taxon>
        <taxon>asterids</taxon>
        <taxon>campanulids</taxon>
        <taxon>Aquifoliales</taxon>
        <taxon>Aquifoliaceae</taxon>
        <taxon>Ilex</taxon>
    </lineage>
</organism>
<dbReference type="EMBL" id="CAUOFW020001724">
    <property type="protein sequence ID" value="CAK9147751.1"/>
    <property type="molecule type" value="Genomic_DNA"/>
</dbReference>
<feature type="non-terminal residue" evidence="1">
    <location>
        <position position="1"/>
    </location>
</feature>
<dbReference type="Proteomes" id="UP001642360">
    <property type="component" value="Unassembled WGS sequence"/>
</dbReference>
<proteinExistence type="predicted"/>
<evidence type="ECO:0000313" key="1">
    <source>
        <dbReference type="EMBL" id="CAK9147751.1"/>
    </source>
</evidence>
<evidence type="ECO:0000313" key="2">
    <source>
        <dbReference type="Proteomes" id="UP001642360"/>
    </source>
</evidence>
<accession>A0ABC8RRW8</accession>
<keyword evidence="2" id="KW-1185">Reference proteome</keyword>
<reference evidence="1 2" key="1">
    <citation type="submission" date="2024-02" db="EMBL/GenBank/DDBJ databases">
        <authorList>
            <person name="Vignale AGUSTIN F."/>
            <person name="Sosa J E."/>
            <person name="Modenutti C."/>
        </authorList>
    </citation>
    <scope>NUCLEOTIDE SEQUENCE [LARGE SCALE GENOMIC DNA]</scope>
</reference>
<comment type="caution">
    <text evidence="1">The sequence shown here is derived from an EMBL/GenBank/DDBJ whole genome shotgun (WGS) entry which is preliminary data.</text>
</comment>
<protein>
    <submittedName>
        <fullName evidence="1">Uncharacterized protein</fullName>
    </submittedName>
</protein>
<name>A0ABC8RRW8_9AQUA</name>
<sequence length="92" mass="10503">NVIGEVKMYRAVCAQREREMYNEQECIFFTVSGTPLLPTLERSSVPSPIFNPFQVLEAATNYGHGNHFRTLKKTESKLMGKNKTSLIGQYFL</sequence>